<dbReference type="RefSeq" id="WP_380758863.1">
    <property type="nucleotide sequence ID" value="NZ_JBHSRF010000055.1"/>
</dbReference>
<evidence type="ECO:0000259" key="1">
    <source>
        <dbReference type="Pfam" id="PF11706"/>
    </source>
</evidence>
<gene>
    <name evidence="2" type="ORF">ACFP1K_28295</name>
</gene>
<dbReference type="PANTHER" id="PTHR35525:SF3">
    <property type="entry name" value="BLL6575 PROTEIN"/>
    <property type="match status" value="1"/>
</dbReference>
<dbReference type="PANTHER" id="PTHR35525">
    <property type="entry name" value="BLL6575 PROTEIN"/>
    <property type="match status" value="1"/>
</dbReference>
<dbReference type="InterPro" id="IPR023286">
    <property type="entry name" value="ABATE_dom_sf"/>
</dbReference>
<evidence type="ECO:0000313" key="2">
    <source>
        <dbReference type="EMBL" id="MFC6085094.1"/>
    </source>
</evidence>
<dbReference type="InterPro" id="IPR010852">
    <property type="entry name" value="ABATE"/>
</dbReference>
<keyword evidence="3" id="KW-1185">Reference proteome</keyword>
<evidence type="ECO:0000313" key="3">
    <source>
        <dbReference type="Proteomes" id="UP001596137"/>
    </source>
</evidence>
<feature type="domain" description="Zinc finger CGNR" evidence="1">
    <location>
        <begin position="176"/>
        <end position="221"/>
    </location>
</feature>
<dbReference type="Gene3D" id="1.10.3300.10">
    <property type="entry name" value="Jann2411-like domain"/>
    <property type="match status" value="1"/>
</dbReference>
<protein>
    <submittedName>
        <fullName evidence="2">CGNR zinc finger domain-containing protein</fullName>
    </submittedName>
</protein>
<proteinExistence type="predicted"/>
<sequence length="229" mass="24305">MPLDVSQVPLVGGHPALDLVNTLERGAPPDAEPPPHDFLSDTSALLRWAVRVGLISDAEAGRAGQAWRDDPATAHAGLAAVRDIREGLYLVMLAAIRPAGGGSADDPGGNDPIAAGAALVGLHERWSAAATRATLVLDRGDPPQVRLTYGTVPAMLIPDRIAETALDVLRTADLTRVHRCPVPEGGCGWLFLDHSRNGSRRWCRMADCGTTAKARRLTDRRRAARTGTP</sequence>
<dbReference type="EMBL" id="JBHSRF010000055">
    <property type="protein sequence ID" value="MFC6085094.1"/>
    <property type="molecule type" value="Genomic_DNA"/>
</dbReference>
<accession>A0ABW1NQY4</accession>
<organism evidence="2 3">
    <name type="scientific">Sphaerisporangium aureirubrum</name>
    <dbReference type="NCBI Taxonomy" id="1544736"/>
    <lineage>
        <taxon>Bacteria</taxon>
        <taxon>Bacillati</taxon>
        <taxon>Actinomycetota</taxon>
        <taxon>Actinomycetes</taxon>
        <taxon>Streptosporangiales</taxon>
        <taxon>Streptosporangiaceae</taxon>
        <taxon>Sphaerisporangium</taxon>
    </lineage>
</organism>
<dbReference type="InterPro" id="IPR021005">
    <property type="entry name" value="Znf_CGNR"/>
</dbReference>
<dbReference type="Pfam" id="PF11706">
    <property type="entry name" value="zf-CGNR"/>
    <property type="match status" value="1"/>
</dbReference>
<dbReference type="SUPFAM" id="SSF160904">
    <property type="entry name" value="Jann2411-like"/>
    <property type="match status" value="1"/>
</dbReference>
<comment type="caution">
    <text evidence="2">The sequence shown here is derived from an EMBL/GenBank/DDBJ whole genome shotgun (WGS) entry which is preliminary data.</text>
</comment>
<name>A0ABW1NQY4_9ACTN</name>
<dbReference type="Proteomes" id="UP001596137">
    <property type="component" value="Unassembled WGS sequence"/>
</dbReference>
<dbReference type="Pfam" id="PF07336">
    <property type="entry name" value="ABATE"/>
    <property type="match status" value="1"/>
</dbReference>
<reference evidence="3" key="1">
    <citation type="journal article" date="2019" name="Int. J. Syst. Evol. Microbiol.">
        <title>The Global Catalogue of Microorganisms (GCM) 10K type strain sequencing project: providing services to taxonomists for standard genome sequencing and annotation.</title>
        <authorList>
            <consortium name="The Broad Institute Genomics Platform"/>
            <consortium name="The Broad Institute Genome Sequencing Center for Infectious Disease"/>
            <person name="Wu L."/>
            <person name="Ma J."/>
        </authorList>
    </citation>
    <scope>NUCLEOTIDE SEQUENCE [LARGE SCALE GENOMIC DNA]</scope>
    <source>
        <strain evidence="3">JCM 30346</strain>
    </source>
</reference>